<evidence type="ECO:0000313" key="3">
    <source>
        <dbReference type="EMBL" id="OXA63018.1"/>
    </source>
</evidence>
<dbReference type="EMBL" id="LNIX01000001">
    <property type="protein sequence ID" value="OXA63018.1"/>
    <property type="molecule type" value="Genomic_DNA"/>
</dbReference>
<dbReference type="PANTHER" id="PTHR47326">
    <property type="entry name" value="TRANSPOSABLE ELEMENT TC3 TRANSPOSASE-LIKE PROTEIN"/>
    <property type="match status" value="1"/>
</dbReference>
<comment type="caution">
    <text evidence="3">The sequence shown here is derived from an EMBL/GenBank/DDBJ whole genome shotgun (WGS) entry which is preliminary data.</text>
</comment>
<feature type="transmembrane region" description="Helical" evidence="2">
    <location>
        <begin position="256"/>
        <end position="280"/>
    </location>
</feature>
<proteinExistence type="predicted"/>
<reference evidence="3 4" key="1">
    <citation type="submission" date="2015-12" db="EMBL/GenBank/DDBJ databases">
        <title>The genome of Folsomia candida.</title>
        <authorList>
            <person name="Faddeeva A."/>
            <person name="Derks M.F."/>
            <person name="Anvar Y."/>
            <person name="Smit S."/>
            <person name="Van Straalen N."/>
            <person name="Roelofs D."/>
        </authorList>
    </citation>
    <scope>NUCLEOTIDE SEQUENCE [LARGE SCALE GENOMIC DNA]</scope>
    <source>
        <strain evidence="3 4">VU population</strain>
        <tissue evidence="3">Whole body</tissue>
    </source>
</reference>
<evidence type="ECO:0000256" key="2">
    <source>
        <dbReference type="SAM" id="Phobius"/>
    </source>
</evidence>
<sequence>MAEKFCGLASLLIRYLKAGDIFKCIYTTWDGNLVNFQAFIDTVDSTVADTVEAVVLVDACFICLCCRFEFTADPLTGQLFDYFIHWPEMQKRPGQKMDISITCVRYILTLSEILVVLFATLIATLNLFLPCKPPCISSHFCENGVSSTKLQTRLVFFLADGINCIWYLFGGAYYGGIILCCCISYQFVRYKSLIKIQMKGSCKIRVKLYRELQIENKIINAAIRGRIFLAFAYLEPVTEILLALGVMMVYNSNGHIFRLVTFLIGYAAVILVCLMIFTIAGKLNKDSINWVERCTARSPWERRVVQSLAPLRVKFGNNFVERLTPLIVQEFCIRQVASTLILMRLSVVYMNSTITRVTCERLTQFAPNLAYTFSKVLATHVPRLKSPPSKMGPKIDPKVEASVKALSKANLSVRGKRRQSIASGQGIARNACPSKKKNSATLKKIDRLTDKENPPSQRQIAKQCQISKSYVNTIIHRDLCKTVLRKAKLHALKPSHIANRKTNSRKLYEGHLAGKKSEFVVTLDEALFFVQDCNRTRTICYTKDRNRVSHYVCQKKEKFSDRFMVVGAMTGRGFLEVEIPKKYPGELDKVFIHHDAASSHTAKFTQQYAQDLKRRTGMTLISNSEIPIKSPDTSPMDFFGFGYLKQQLFKRKASTMAGVWKVLNEEWDLVSPEMCEKVFGSWKRRLRLVAQKHGEHMENTKAIHSHRVQKL</sequence>
<dbReference type="GO" id="GO:0003676">
    <property type="term" value="F:nucleic acid binding"/>
    <property type="evidence" value="ECO:0007669"/>
    <property type="project" value="InterPro"/>
</dbReference>
<dbReference type="AlphaFoldDB" id="A0A226F0L6"/>
<protein>
    <submittedName>
        <fullName evidence="3">Uncharacterized protein</fullName>
    </submittedName>
</protein>
<feature type="region of interest" description="Disordered" evidence="1">
    <location>
        <begin position="417"/>
        <end position="440"/>
    </location>
</feature>
<feature type="transmembrane region" description="Helical" evidence="2">
    <location>
        <begin position="165"/>
        <end position="188"/>
    </location>
</feature>
<evidence type="ECO:0000256" key="1">
    <source>
        <dbReference type="SAM" id="MobiDB-lite"/>
    </source>
</evidence>
<evidence type="ECO:0000313" key="4">
    <source>
        <dbReference type="Proteomes" id="UP000198287"/>
    </source>
</evidence>
<dbReference type="InterPro" id="IPR036397">
    <property type="entry name" value="RNaseH_sf"/>
</dbReference>
<keyword evidence="2" id="KW-0812">Transmembrane</keyword>
<gene>
    <name evidence="3" type="ORF">Fcan01_00539</name>
</gene>
<keyword evidence="2" id="KW-1133">Transmembrane helix</keyword>
<feature type="transmembrane region" description="Helical" evidence="2">
    <location>
        <begin position="106"/>
        <end position="129"/>
    </location>
</feature>
<keyword evidence="4" id="KW-1185">Reference proteome</keyword>
<dbReference type="PANTHER" id="PTHR47326:SF1">
    <property type="entry name" value="HTH PSQ-TYPE DOMAIN-CONTAINING PROTEIN"/>
    <property type="match status" value="1"/>
</dbReference>
<dbReference type="Proteomes" id="UP000198287">
    <property type="component" value="Unassembled WGS sequence"/>
</dbReference>
<keyword evidence="2" id="KW-0472">Membrane</keyword>
<name>A0A226F0L6_FOLCA</name>
<dbReference type="Gene3D" id="3.30.420.10">
    <property type="entry name" value="Ribonuclease H-like superfamily/Ribonuclease H"/>
    <property type="match status" value="1"/>
</dbReference>
<feature type="transmembrane region" description="Helical" evidence="2">
    <location>
        <begin position="227"/>
        <end position="250"/>
    </location>
</feature>
<accession>A0A226F0L6</accession>
<organism evidence="3 4">
    <name type="scientific">Folsomia candida</name>
    <name type="common">Springtail</name>
    <dbReference type="NCBI Taxonomy" id="158441"/>
    <lineage>
        <taxon>Eukaryota</taxon>
        <taxon>Metazoa</taxon>
        <taxon>Ecdysozoa</taxon>
        <taxon>Arthropoda</taxon>
        <taxon>Hexapoda</taxon>
        <taxon>Collembola</taxon>
        <taxon>Entomobryomorpha</taxon>
        <taxon>Isotomoidea</taxon>
        <taxon>Isotomidae</taxon>
        <taxon>Proisotominae</taxon>
        <taxon>Folsomia</taxon>
    </lineage>
</organism>